<dbReference type="GeneID" id="42179254"/>
<dbReference type="OMA" id="EDRGPIC"/>
<dbReference type="RefSeq" id="WP_015762319.1">
    <property type="nucleotide sequence ID" value="NZ_CP039375.1"/>
</dbReference>
<sequence>MSLVLPSEIVVEEVLPRVRAMLARELADEGLTQQAVADHLGVTQAAVSTYLDGELDRTGPVAGDPRTQATVEEIAAGLASGSMDGYDALAELLDLIAAFEDRGPICTLHEDAMPALRGLGCDLCVRGDDPALATERETLATVRRAARLLSTADGMAEAIPNVGTNVGTALPEATDLTDVAAIPGRIHAMAGRVEVPSEPEFGASSNVSTVILAARAVDPSIGGALNLATDDALLAAARERDIEPLQFDADYDDRSERLREQFERRGDVPRVVYHEGAFGIEPITYVLGETAESAAQLAVELVAELA</sequence>
<dbReference type="Gene3D" id="1.10.260.40">
    <property type="entry name" value="lambda repressor-like DNA-binding domains"/>
    <property type="match status" value="1"/>
</dbReference>
<dbReference type="Gene3D" id="3.40.225.10">
    <property type="entry name" value="Class II aldolase/adducin N-terminal domain"/>
    <property type="match status" value="1"/>
</dbReference>
<proteinExistence type="predicted"/>
<dbReference type="SUPFAM" id="SSF53639">
    <property type="entry name" value="AraD/HMP-PK domain-like"/>
    <property type="match status" value="1"/>
</dbReference>
<dbReference type="AlphaFoldDB" id="A0A4D6KDK4"/>
<dbReference type="SUPFAM" id="SSF47413">
    <property type="entry name" value="lambda repressor-like DNA-binding domains"/>
    <property type="match status" value="1"/>
</dbReference>
<dbReference type="GO" id="GO:0003677">
    <property type="term" value="F:DNA binding"/>
    <property type="evidence" value="ECO:0007669"/>
    <property type="project" value="InterPro"/>
</dbReference>
<evidence type="ECO:0000313" key="2">
    <source>
        <dbReference type="EMBL" id="QCD65937.1"/>
    </source>
</evidence>
<evidence type="ECO:0000259" key="1">
    <source>
        <dbReference type="Pfam" id="PF10120"/>
    </source>
</evidence>
<dbReference type="PANTHER" id="PTHR40730:SF5">
    <property type="entry name" value="HTH CRO_C1-TYPE DOMAIN-CONTAINING PROTEIN"/>
    <property type="match status" value="1"/>
</dbReference>
<dbReference type="Pfam" id="PF10120">
    <property type="entry name" value="ThiN"/>
    <property type="match status" value="1"/>
</dbReference>
<gene>
    <name evidence="2" type="ORF">E5139_09920</name>
</gene>
<accession>A0A4D6KDK4</accession>
<dbReference type="Proteomes" id="UP000297053">
    <property type="component" value="Chromosome"/>
</dbReference>
<dbReference type="InterPro" id="IPR019293">
    <property type="entry name" value="ThiN"/>
</dbReference>
<reference evidence="2 3" key="1">
    <citation type="submission" date="2019-04" db="EMBL/GenBank/DDBJ databases">
        <title>Complete genome sequence of Arthrobacter sp. ZXY-2 associated with effective atrazine degradation and salt adaptation.</title>
        <authorList>
            <person name="Zhao X."/>
        </authorList>
    </citation>
    <scope>NUCLEOTIDE SEQUENCE [LARGE SCALE GENOMIC DNA]</scope>
    <source>
        <strain evidence="3">ZP60</strain>
    </source>
</reference>
<protein>
    <submittedName>
        <fullName evidence="2">Transcriptional regulator</fullName>
    </submittedName>
</protein>
<dbReference type="EMBL" id="CP039375">
    <property type="protein sequence ID" value="QCD65937.1"/>
    <property type="molecule type" value="Genomic_DNA"/>
</dbReference>
<dbReference type="KEGG" id="halz:E5139_09920"/>
<dbReference type="InterPro" id="IPR036409">
    <property type="entry name" value="Aldolase_II/adducin_N_sf"/>
</dbReference>
<feature type="domain" description="Thiamine-phosphate synthase ThiN" evidence="1">
    <location>
        <begin position="142"/>
        <end position="298"/>
    </location>
</feature>
<evidence type="ECO:0000313" key="3">
    <source>
        <dbReference type="Proteomes" id="UP000297053"/>
    </source>
</evidence>
<organism evidence="2 3">
    <name type="scientific">Halomicrobium mukohataei</name>
    <dbReference type="NCBI Taxonomy" id="57705"/>
    <lineage>
        <taxon>Archaea</taxon>
        <taxon>Methanobacteriati</taxon>
        <taxon>Methanobacteriota</taxon>
        <taxon>Stenosarchaea group</taxon>
        <taxon>Halobacteria</taxon>
        <taxon>Halobacteriales</taxon>
        <taxon>Haloarculaceae</taxon>
        <taxon>Halomicrobium</taxon>
    </lineage>
</organism>
<reference evidence="2 3" key="2">
    <citation type="submission" date="2019-04" db="EMBL/GenBank/DDBJ databases">
        <authorList>
            <person name="Yang S."/>
            <person name="Wei W."/>
        </authorList>
    </citation>
    <scope>NUCLEOTIDE SEQUENCE [LARGE SCALE GENOMIC DNA]</scope>
    <source>
        <strain evidence="3">ZP60</strain>
    </source>
</reference>
<dbReference type="InterPro" id="IPR010982">
    <property type="entry name" value="Lambda_DNA-bd_dom_sf"/>
</dbReference>
<dbReference type="PANTHER" id="PTHR40730">
    <property type="entry name" value="TRANSCRIPTIONAL REGULATOR PROTEIN-LIKE PROTEIN"/>
    <property type="match status" value="1"/>
</dbReference>
<name>A0A4D6KDK4_9EURY</name>